<keyword evidence="2" id="KW-1185">Reference proteome</keyword>
<dbReference type="KEGG" id="hni:W911_06630"/>
<sequence>MTAHIDLKSSEDLSFRALSLILAAWDEGTESGVAPEQMAYAALFTALTDLVSLYGEDAVKKLACGLEQRIDLGEFTLDRNLQ</sequence>
<dbReference type="AlphaFoldDB" id="V5SCB9"/>
<evidence type="ECO:0000313" key="2">
    <source>
        <dbReference type="Proteomes" id="UP000018542"/>
    </source>
</evidence>
<dbReference type="RefSeq" id="WP_023786719.1">
    <property type="nucleotide sequence ID" value="NC_022997.1"/>
</dbReference>
<dbReference type="EMBL" id="CP006912">
    <property type="protein sequence ID" value="AHB48132.1"/>
    <property type="molecule type" value="Genomic_DNA"/>
</dbReference>
<dbReference type="OrthoDB" id="9809513at2"/>
<proteinExistence type="predicted"/>
<reference evidence="1 2" key="1">
    <citation type="journal article" date="2014" name="Genome Announc.">
        <title>Complete Genome Sequence of Hyphomicrobium nitrativorans Strain NL23, a Denitrifying Bacterium Isolated from Biofilm of a Methanol-Fed Denitrification System Treating Seawater at the Montreal Biodome.</title>
        <authorList>
            <person name="Martineau C."/>
            <person name="Villeneuve C."/>
            <person name="Mauffrey F."/>
            <person name="Villemur R."/>
        </authorList>
    </citation>
    <scope>NUCLEOTIDE SEQUENCE [LARGE SCALE GENOMIC DNA]</scope>
    <source>
        <strain evidence="1">NL23</strain>
    </source>
</reference>
<dbReference type="HOGENOM" id="CLU_175521_1_1_5"/>
<protein>
    <submittedName>
        <fullName evidence="1">Uncharacterized protein</fullName>
    </submittedName>
</protein>
<accession>V5SCB9</accession>
<organism evidence="1 2">
    <name type="scientific">Hyphomicrobium nitrativorans NL23</name>
    <dbReference type="NCBI Taxonomy" id="1029756"/>
    <lineage>
        <taxon>Bacteria</taxon>
        <taxon>Pseudomonadati</taxon>
        <taxon>Pseudomonadota</taxon>
        <taxon>Alphaproteobacteria</taxon>
        <taxon>Hyphomicrobiales</taxon>
        <taxon>Hyphomicrobiaceae</taxon>
        <taxon>Hyphomicrobium</taxon>
    </lineage>
</organism>
<evidence type="ECO:0000313" key="1">
    <source>
        <dbReference type="EMBL" id="AHB48132.1"/>
    </source>
</evidence>
<dbReference type="STRING" id="1029756.W911_06630"/>
<dbReference type="PATRIC" id="fig|1029756.8.peg.1390"/>
<name>V5SCB9_9HYPH</name>
<gene>
    <name evidence="1" type="ORF">W911_06630</name>
</gene>
<dbReference type="Proteomes" id="UP000018542">
    <property type="component" value="Chromosome"/>
</dbReference>